<proteinExistence type="predicted"/>
<reference evidence="2" key="1">
    <citation type="journal article" date="2014" name="Int. J. Syst. Evol. Microbiol.">
        <title>Complete genome sequence of Corynebacterium casei LMG S-19264T (=DSM 44701T), isolated from a smear-ripened cheese.</title>
        <authorList>
            <consortium name="US DOE Joint Genome Institute (JGI-PGF)"/>
            <person name="Walter F."/>
            <person name="Albersmeier A."/>
            <person name="Kalinowski J."/>
            <person name="Ruckert C."/>
        </authorList>
    </citation>
    <scope>NUCLEOTIDE SEQUENCE</scope>
    <source>
        <strain evidence="2">CCM 7905</strain>
    </source>
</reference>
<dbReference type="InterPro" id="IPR052158">
    <property type="entry name" value="INH-QAR"/>
</dbReference>
<accession>A0A917G643</accession>
<dbReference type="SUPFAM" id="SSF52317">
    <property type="entry name" value="Class I glutamine amidotransferase-like"/>
    <property type="match status" value="1"/>
</dbReference>
<name>A0A917G643_9NOCA</name>
<keyword evidence="2" id="KW-0315">Glutamine amidotransferase</keyword>
<dbReference type="AlphaFoldDB" id="A0A917G643"/>
<dbReference type="EMBL" id="BMCU01000005">
    <property type="protein sequence ID" value="GGG23704.1"/>
    <property type="molecule type" value="Genomic_DNA"/>
</dbReference>
<evidence type="ECO:0000313" key="2">
    <source>
        <dbReference type="EMBL" id="GGG23704.1"/>
    </source>
</evidence>
<feature type="domain" description="DJ-1/PfpI" evidence="1">
    <location>
        <begin position="2"/>
        <end position="169"/>
    </location>
</feature>
<organism evidence="2 3">
    <name type="scientific">Rhodococcoides trifolii</name>
    <dbReference type="NCBI Taxonomy" id="908250"/>
    <lineage>
        <taxon>Bacteria</taxon>
        <taxon>Bacillati</taxon>
        <taxon>Actinomycetota</taxon>
        <taxon>Actinomycetes</taxon>
        <taxon>Mycobacteriales</taxon>
        <taxon>Nocardiaceae</taxon>
        <taxon>Rhodococcoides</taxon>
    </lineage>
</organism>
<gene>
    <name evidence="2" type="ORF">GCM10007304_41960</name>
</gene>
<dbReference type="InterPro" id="IPR002818">
    <property type="entry name" value="DJ-1/PfpI"/>
</dbReference>
<dbReference type="PANTHER" id="PTHR43130">
    <property type="entry name" value="ARAC-FAMILY TRANSCRIPTIONAL REGULATOR"/>
    <property type="match status" value="1"/>
</dbReference>
<evidence type="ECO:0000313" key="3">
    <source>
        <dbReference type="Proteomes" id="UP000654257"/>
    </source>
</evidence>
<reference evidence="2" key="2">
    <citation type="submission" date="2020-09" db="EMBL/GenBank/DDBJ databases">
        <authorList>
            <person name="Sun Q."/>
            <person name="Sedlacek I."/>
        </authorList>
    </citation>
    <scope>NUCLEOTIDE SEQUENCE</scope>
    <source>
        <strain evidence="2">CCM 7905</strain>
    </source>
</reference>
<dbReference type="Pfam" id="PF01965">
    <property type="entry name" value="DJ-1_PfpI"/>
    <property type="match status" value="1"/>
</dbReference>
<dbReference type="RefSeq" id="WP_188546853.1">
    <property type="nucleotide sequence ID" value="NZ_BMCU01000005.1"/>
</dbReference>
<keyword evidence="3" id="KW-1185">Reference proteome</keyword>
<dbReference type="Gene3D" id="3.40.50.880">
    <property type="match status" value="1"/>
</dbReference>
<evidence type="ECO:0000259" key="1">
    <source>
        <dbReference type="Pfam" id="PF01965"/>
    </source>
</evidence>
<dbReference type="InterPro" id="IPR029062">
    <property type="entry name" value="Class_I_gatase-like"/>
</dbReference>
<dbReference type="PANTHER" id="PTHR43130:SF3">
    <property type="entry name" value="HTH-TYPE TRANSCRIPTIONAL REGULATOR RV1931C"/>
    <property type="match status" value="1"/>
</dbReference>
<comment type="caution">
    <text evidence="2">The sequence shown here is derived from an EMBL/GenBank/DDBJ whole genome shotgun (WGS) entry which is preliminary data.</text>
</comment>
<protein>
    <submittedName>
        <fullName evidence="2">Glutamine amidotransferase</fullName>
    </submittedName>
</protein>
<dbReference type="Proteomes" id="UP000654257">
    <property type="component" value="Unassembled WGS sequence"/>
</dbReference>
<sequence>MKTVALYAMDTMADWEYSYIVAGLTMAAEFAPDRYRLVVASDGPVEEVTTLGRLRLRPDTTLDQLDDVAVLILPGGATWATGHDAVLDMARSLLEADTPVAAICGATLGLARTGILDNRPHTSNDPGFLTTATEYKGADHYVESRTVTDSALITAPGTAPVDFSKAVFEALELFPQPVIDAWHGLYTTGDKKYYDQLNGTSA</sequence>